<dbReference type="Proteomes" id="UP000789375">
    <property type="component" value="Unassembled WGS sequence"/>
</dbReference>
<evidence type="ECO:0000313" key="2">
    <source>
        <dbReference type="Proteomes" id="UP000789375"/>
    </source>
</evidence>
<accession>A0A9N9B141</accession>
<name>A0A9N9B141_FUNMO</name>
<evidence type="ECO:0000313" key="1">
    <source>
        <dbReference type="EMBL" id="CAG8549429.1"/>
    </source>
</evidence>
<sequence>MSLTPPKYWQQDQSRNLKTFEQALESSPRSLGRTFFTGGFCSNWPVTILGSTALKISSKTSDQHSDATVYFI</sequence>
<comment type="caution">
    <text evidence="1">The sequence shown here is derived from an EMBL/GenBank/DDBJ whole genome shotgun (WGS) entry which is preliminary data.</text>
</comment>
<gene>
    <name evidence="1" type="ORF">FMOSSE_LOCUS6389</name>
</gene>
<dbReference type="EMBL" id="CAJVPP010001330">
    <property type="protein sequence ID" value="CAG8549429.1"/>
    <property type="molecule type" value="Genomic_DNA"/>
</dbReference>
<keyword evidence="2" id="KW-1185">Reference proteome</keyword>
<organism evidence="1 2">
    <name type="scientific">Funneliformis mosseae</name>
    <name type="common">Endomycorrhizal fungus</name>
    <name type="synonym">Glomus mosseae</name>
    <dbReference type="NCBI Taxonomy" id="27381"/>
    <lineage>
        <taxon>Eukaryota</taxon>
        <taxon>Fungi</taxon>
        <taxon>Fungi incertae sedis</taxon>
        <taxon>Mucoromycota</taxon>
        <taxon>Glomeromycotina</taxon>
        <taxon>Glomeromycetes</taxon>
        <taxon>Glomerales</taxon>
        <taxon>Glomeraceae</taxon>
        <taxon>Funneliformis</taxon>
    </lineage>
</organism>
<dbReference type="AlphaFoldDB" id="A0A9N9B141"/>
<reference evidence="1" key="1">
    <citation type="submission" date="2021-06" db="EMBL/GenBank/DDBJ databases">
        <authorList>
            <person name="Kallberg Y."/>
            <person name="Tangrot J."/>
            <person name="Rosling A."/>
        </authorList>
    </citation>
    <scope>NUCLEOTIDE SEQUENCE</scope>
    <source>
        <strain evidence="1">87-6 pot B 2015</strain>
    </source>
</reference>
<proteinExistence type="predicted"/>
<protein>
    <submittedName>
        <fullName evidence="1">8242_t:CDS:1</fullName>
    </submittedName>
</protein>